<dbReference type="Proteomes" id="UP000199065">
    <property type="component" value="Unassembled WGS sequence"/>
</dbReference>
<evidence type="ECO:0000313" key="3">
    <source>
        <dbReference type="Proteomes" id="UP000199065"/>
    </source>
</evidence>
<dbReference type="PROSITE" id="PS00135">
    <property type="entry name" value="TRYPSIN_SER"/>
    <property type="match status" value="1"/>
</dbReference>
<gene>
    <name evidence="2" type="ORF">SAMN05660282_00294</name>
</gene>
<keyword evidence="1" id="KW-0732">Signal</keyword>
<reference evidence="2 3" key="1">
    <citation type="submission" date="2016-10" db="EMBL/GenBank/DDBJ databases">
        <authorList>
            <person name="de Groot N.N."/>
        </authorList>
    </citation>
    <scope>NUCLEOTIDE SEQUENCE [LARGE SCALE GENOMIC DNA]</scope>
    <source>
        <strain>J11</strain>
        <strain evidence="3">PG 39</strain>
    </source>
</reference>
<name>A0A1I2PZN3_9CORY</name>
<feature type="chain" id="PRO_5011744559" description="Trypsin" evidence="1">
    <location>
        <begin position="31"/>
        <end position="409"/>
    </location>
</feature>
<organism evidence="2 3">
    <name type="scientific">Corynebacterium spheniscorum</name>
    <dbReference type="NCBI Taxonomy" id="185761"/>
    <lineage>
        <taxon>Bacteria</taxon>
        <taxon>Bacillati</taxon>
        <taxon>Actinomycetota</taxon>
        <taxon>Actinomycetes</taxon>
        <taxon>Mycobacteriales</taxon>
        <taxon>Corynebacteriaceae</taxon>
        <taxon>Corynebacterium</taxon>
    </lineage>
</organism>
<dbReference type="Gene3D" id="2.40.10.10">
    <property type="entry name" value="Trypsin-like serine proteases"/>
    <property type="match status" value="2"/>
</dbReference>
<dbReference type="InterPro" id="IPR033116">
    <property type="entry name" value="TRYPSIN_SER"/>
</dbReference>
<proteinExistence type="predicted"/>
<dbReference type="InterPro" id="IPR043504">
    <property type="entry name" value="Peptidase_S1_PA_chymotrypsin"/>
</dbReference>
<sequence length="409" mass="42107">MVRPSARLRNILIAVTLGGALMGSAPQAFADEVPVPEASASEAPAQTTLGDLLPPGVQLPQLSGVDLASIPIPADPIQPAPAVDLPELPGLNIPVPVPHVDSAHAINQVRGELARHGITTPEVDPALTNQIDQQLKDVLPVYTSPDSPTPSGPGAAAATYAADGPNYQWRSDLQSQIMALHRGPVLHRVEGSWFNAPDIPEESRAAEAAGTSLYGPGTPLFIGPKMICTLGVAGYDSAGRKIGITAGHCGAPGDMVVSADSWKLGPSGTVVYSHPGNDYSVIEFGSNAQISRSYNGVTINELGGVAATGEMLCKMGVATGYTCGVNWQQQGRMITSQVCATAGDSGGPLLAGDRMVGMVSRGILPFYELACHTPLQGPLFMPTVGTSVEDVLADLDANGGVGAGFRLAD</sequence>
<protein>
    <recommendedName>
        <fullName evidence="4">Trypsin</fullName>
    </recommendedName>
</protein>
<dbReference type="EMBL" id="FOPJ01000001">
    <property type="protein sequence ID" value="SFG21080.1"/>
    <property type="molecule type" value="Genomic_DNA"/>
</dbReference>
<dbReference type="STRING" id="185761.SAMN05660282_00294"/>
<keyword evidence="3" id="KW-1185">Reference proteome</keyword>
<dbReference type="AlphaFoldDB" id="A0A1I2PZN3"/>
<dbReference type="CDD" id="cd21112">
    <property type="entry name" value="alphaLP-like"/>
    <property type="match status" value="1"/>
</dbReference>
<dbReference type="GO" id="GO:0006508">
    <property type="term" value="P:proteolysis"/>
    <property type="evidence" value="ECO:0007669"/>
    <property type="project" value="InterPro"/>
</dbReference>
<dbReference type="InterPro" id="IPR009003">
    <property type="entry name" value="Peptidase_S1_PA"/>
</dbReference>
<accession>A0A1I2PZN3</accession>
<dbReference type="InterPro" id="IPR018114">
    <property type="entry name" value="TRYPSIN_HIS"/>
</dbReference>
<evidence type="ECO:0000313" key="2">
    <source>
        <dbReference type="EMBL" id="SFG21080.1"/>
    </source>
</evidence>
<dbReference type="SUPFAM" id="SSF50494">
    <property type="entry name" value="Trypsin-like serine proteases"/>
    <property type="match status" value="1"/>
</dbReference>
<evidence type="ECO:0008006" key="4">
    <source>
        <dbReference type="Google" id="ProtNLM"/>
    </source>
</evidence>
<feature type="signal peptide" evidence="1">
    <location>
        <begin position="1"/>
        <end position="30"/>
    </location>
</feature>
<evidence type="ECO:0000256" key="1">
    <source>
        <dbReference type="SAM" id="SignalP"/>
    </source>
</evidence>
<dbReference type="GO" id="GO:0004252">
    <property type="term" value="F:serine-type endopeptidase activity"/>
    <property type="evidence" value="ECO:0007669"/>
    <property type="project" value="InterPro"/>
</dbReference>
<dbReference type="PROSITE" id="PS00134">
    <property type="entry name" value="TRYPSIN_HIS"/>
    <property type="match status" value="1"/>
</dbReference>